<evidence type="ECO:0000256" key="7">
    <source>
        <dbReference type="SAM" id="Phobius"/>
    </source>
</evidence>
<feature type="transmembrane region" description="Helical" evidence="7">
    <location>
        <begin position="232"/>
        <end position="256"/>
    </location>
</feature>
<evidence type="ECO:0000313" key="9">
    <source>
        <dbReference type="EMBL" id="RGB75092.1"/>
    </source>
</evidence>
<dbReference type="PANTHER" id="PTHR34390:SF2">
    <property type="entry name" value="SUCCINATE TRANSPORTER SUBUNIT YJJP-RELATED"/>
    <property type="match status" value="1"/>
</dbReference>
<sequence length="260" mass="28205">MAHEKLTSIEDAVVLSEIAADAGALMLANGAEIYRVEDTVERILRSKESMKDVDVFSSFNVIMISFSYNGKIYSNMRRVKERGNNLHYVDKVNTFSRNFAAGKYTLDQALLEIDKIKKSKSTSTALKILGATVAAGAYSILLGAGISEIISSLVVGFIGYVFSLFLVENELNYFVVHFLYGALVSLVTLILHFFTGVTINVVIISAMMAFVPGIMITNAVRDLMSGDALSGMTAATMAILISTALALGVAMPIGIWEYLI</sequence>
<name>A0A3E2THK1_9FIRM</name>
<evidence type="ECO:0000256" key="1">
    <source>
        <dbReference type="ARBA" id="ARBA00004651"/>
    </source>
</evidence>
<feature type="transmembrane region" description="Helical" evidence="7">
    <location>
        <begin position="125"/>
        <end position="143"/>
    </location>
</feature>
<dbReference type="EMBL" id="QVEU01000007">
    <property type="protein sequence ID" value="RGB75092.1"/>
    <property type="molecule type" value="Genomic_DNA"/>
</dbReference>
<feature type="domain" description="Threonine/serine exporter-like N-terminal" evidence="8">
    <location>
        <begin position="18"/>
        <end position="253"/>
    </location>
</feature>
<dbReference type="OrthoDB" id="9813917at2"/>
<keyword evidence="5 7" id="KW-0472">Membrane</keyword>
<comment type="similarity">
    <text evidence="6">Belongs to the ThrE exporter (TC 2.A.79) family.</text>
</comment>
<accession>A0A3E2THK1</accession>
<dbReference type="RefSeq" id="WP_117522068.1">
    <property type="nucleotide sequence ID" value="NZ_AP031484.1"/>
</dbReference>
<evidence type="ECO:0000256" key="6">
    <source>
        <dbReference type="ARBA" id="ARBA00034125"/>
    </source>
</evidence>
<organism evidence="9 10">
    <name type="scientific">Anaerococcus nagyae</name>
    <dbReference type="NCBI Taxonomy" id="1755241"/>
    <lineage>
        <taxon>Bacteria</taxon>
        <taxon>Bacillati</taxon>
        <taxon>Bacillota</taxon>
        <taxon>Tissierellia</taxon>
        <taxon>Tissierellales</taxon>
        <taxon>Peptoniphilaceae</taxon>
        <taxon>Anaerococcus</taxon>
    </lineage>
</organism>
<dbReference type="Proteomes" id="UP000261011">
    <property type="component" value="Unassembled WGS sequence"/>
</dbReference>
<keyword evidence="3 7" id="KW-0812">Transmembrane</keyword>
<comment type="caution">
    <text evidence="9">The sequence shown here is derived from an EMBL/GenBank/DDBJ whole genome shotgun (WGS) entry which is preliminary data.</text>
</comment>
<evidence type="ECO:0000256" key="3">
    <source>
        <dbReference type="ARBA" id="ARBA00022692"/>
    </source>
</evidence>
<evidence type="ECO:0000256" key="4">
    <source>
        <dbReference type="ARBA" id="ARBA00022989"/>
    </source>
</evidence>
<dbReference type="PANTHER" id="PTHR34390">
    <property type="entry name" value="UPF0442 PROTEIN YJJB-RELATED"/>
    <property type="match status" value="1"/>
</dbReference>
<feature type="transmembrane region" description="Helical" evidence="7">
    <location>
        <begin position="149"/>
        <end position="167"/>
    </location>
</feature>
<keyword evidence="10" id="KW-1185">Reference proteome</keyword>
<evidence type="ECO:0000256" key="2">
    <source>
        <dbReference type="ARBA" id="ARBA00022475"/>
    </source>
</evidence>
<dbReference type="GO" id="GO:0022857">
    <property type="term" value="F:transmembrane transporter activity"/>
    <property type="evidence" value="ECO:0007669"/>
    <property type="project" value="InterPro"/>
</dbReference>
<dbReference type="InterPro" id="IPR010619">
    <property type="entry name" value="ThrE-like_N"/>
</dbReference>
<keyword evidence="2" id="KW-1003">Cell membrane</keyword>
<comment type="subcellular location">
    <subcellularLocation>
        <location evidence="1">Cell membrane</location>
        <topology evidence="1">Multi-pass membrane protein</topology>
    </subcellularLocation>
</comment>
<dbReference type="AlphaFoldDB" id="A0A3E2THK1"/>
<dbReference type="Pfam" id="PF06738">
    <property type="entry name" value="ThrE"/>
    <property type="match status" value="1"/>
</dbReference>
<evidence type="ECO:0000256" key="5">
    <source>
        <dbReference type="ARBA" id="ARBA00023136"/>
    </source>
</evidence>
<feature type="transmembrane region" description="Helical" evidence="7">
    <location>
        <begin position="174"/>
        <end position="195"/>
    </location>
</feature>
<keyword evidence="4 7" id="KW-1133">Transmembrane helix</keyword>
<protein>
    <submittedName>
        <fullName evidence="9">Threonine/serine exporter</fullName>
    </submittedName>
</protein>
<feature type="transmembrane region" description="Helical" evidence="7">
    <location>
        <begin position="201"/>
        <end position="220"/>
    </location>
</feature>
<proteinExistence type="inferred from homology"/>
<dbReference type="InterPro" id="IPR050539">
    <property type="entry name" value="ThrE_Dicarb/AminoAcid_Exp"/>
</dbReference>
<dbReference type="GO" id="GO:0015744">
    <property type="term" value="P:succinate transport"/>
    <property type="evidence" value="ECO:0007669"/>
    <property type="project" value="TreeGrafter"/>
</dbReference>
<evidence type="ECO:0000259" key="8">
    <source>
        <dbReference type="Pfam" id="PF06738"/>
    </source>
</evidence>
<gene>
    <name evidence="9" type="ORF">DXA39_07345</name>
</gene>
<evidence type="ECO:0000313" key="10">
    <source>
        <dbReference type="Proteomes" id="UP000261011"/>
    </source>
</evidence>
<reference evidence="9 10" key="1">
    <citation type="submission" date="2018-08" db="EMBL/GenBank/DDBJ databases">
        <title>A genome reference for cultivated species of the human gut microbiota.</title>
        <authorList>
            <person name="Zou Y."/>
            <person name="Xue W."/>
            <person name="Luo G."/>
        </authorList>
    </citation>
    <scope>NUCLEOTIDE SEQUENCE [LARGE SCALE GENOMIC DNA]</scope>
    <source>
        <strain evidence="9 10">OF01-3</strain>
    </source>
</reference>
<dbReference type="GO" id="GO:0005886">
    <property type="term" value="C:plasma membrane"/>
    <property type="evidence" value="ECO:0007669"/>
    <property type="project" value="UniProtKB-SubCell"/>
</dbReference>